<protein>
    <submittedName>
        <fullName evidence="3">Uncharacterized protein</fullName>
    </submittedName>
</protein>
<evidence type="ECO:0000313" key="2">
    <source>
        <dbReference type="EMBL" id="KAF5774631.1"/>
    </source>
</evidence>
<keyword evidence="1" id="KW-0812">Transmembrane</keyword>
<keyword evidence="1" id="KW-0472">Membrane</keyword>
<dbReference type="AlphaFoldDB" id="A0A251SUH5"/>
<name>A0A251SUH5_HELAN</name>
<keyword evidence="4" id="KW-1185">Reference proteome</keyword>
<dbReference type="InParanoid" id="A0A251SUH5"/>
<evidence type="ECO:0000256" key="1">
    <source>
        <dbReference type="SAM" id="Phobius"/>
    </source>
</evidence>
<dbReference type="Proteomes" id="UP000215914">
    <property type="component" value="Chromosome 13"/>
</dbReference>
<dbReference type="EMBL" id="CM007902">
    <property type="protein sequence ID" value="OTG02525.1"/>
    <property type="molecule type" value="Genomic_DNA"/>
</dbReference>
<reference evidence="2" key="3">
    <citation type="submission" date="2020-06" db="EMBL/GenBank/DDBJ databases">
        <title>Helianthus annuus Genome sequencing and assembly Release 2.</title>
        <authorList>
            <person name="Gouzy J."/>
            <person name="Langlade N."/>
            <person name="Munos S."/>
        </authorList>
    </citation>
    <scope>NUCLEOTIDE SEQUENCE</scope>
    <source>
        <tissue evidence="2">Leaves</tissue>
    </source>
</reference>
<dbReference type="EMBL" id="MNCJ02000328">
    <property type="protein sequence ID" value="KAF5774631.1"/>
    <property type="molecule type" value="Genomic_DNA"/>
</dbReference>
<organism evidence="3 4">
    <name type="scientific">Helianthus annuus</name>
    <name type="common">Common sunflower</name>
    <dbReference type="NCBI Taxonomy" id="4232"/>
    <lineage>
        <taxon>Eukaryota</taxon>
        <taxon>Viridiplantae</taxon>
        <taxon>Streptophyta</taxon>
        <taxon>Embryophyta</taxon>
        <taxon>Tracheophyta</taxon>
        <taxon>Spermatophyta</taxon>
        <taxon>Magnoliopsida</taxon>
        <taxon>eudicotyledons</taxon>
        <taxon>Gunneridae</taxon>
        <taxon>Pentapetalae</taxon>
        <taxon>asterids</taxon>
        <taxon>campanulids</taxon>
        <taxon>Asterales</taxon>
        <taxon>Asteraceae</taxon>
        <taxon>Asteroideae</taxon>
        <taxon>Heliantheae alliance</taxon>
        <taxon>Heliantheae</taxon>
        <taxon>Helianthus</taxon>
    </lineage>
</organism>
<sequence length="51" mass="5702">MIYRKWSLLTGPAMLFGGVAGATVALYLTFRKQDQFTKTPANKQELMHAAK</sequence>
<dbReference type="Gramene" id="mRNA:HanXRQr2_Chr13g0602861">
    <property type="protein sequence ID" value="mRNA:HanXRQr2_Chr13g0602861"/>
    <property type="gene ID" value="HanXRQr2_Chr13g0602861"/>
</dbReference>
<keyword evidence="1" id="KW-1133">Transmembrane helix</keyword>
<reference evidence="2 4" key="1">
    <citation type="journal article" date="2017" name="Nature">
        <title>The sunflower genome provides insights into oil metabolism, flowering and Asterid evolution.</title>
        <authorList>
            <person name="Badouin H."/>
            <person name="Gouzy J."/>
            <person name="Grassa C.J."/>
            <person name="Murat F."/>
            <person name="Staton S.E."/>
            <person name="Cottret L."/>
            <person name="Lelandais-Briere C."/>
            <person name="Owens G.L."/>
            <person name="Carrere S."/>
            <person name="Mayjonade B."/>
            <person name="Legrand L."/>
            <person name="Gill N."/>
            <person name="Kane N.C."/>
            <person name="Bowers J.E."/>
            <person name="Hubner S."/>
            <person name="Bellec A."/>
            <person name="Berard A."/>
            <person name="Berges H."/>
            <person name="Blanchet N."/>
            <person name="Boniface M.C."/>
            <person name="Brunel D."/>
            <person name="Catrice O."/>
            <person name="Chaidir N."/>
            <person name="Claudel C."/>
            <person name="Donnadieu C."/>
            <person name="Faraut T."/>
            <person name="Fievet G."/>
            <person name="Helmstetter N."/>
            <person name="King M."/>
            <person name="Knapp S.J."/>
            <person name="Lai Z."/>
            <person name="Le Paslier M.C."/>
            <person name="Lippi Y."/>
            <person name="Lorenzon L."/>
            <person name="Mandel J.R."/>
            <person name="Marage G."/>
            <person name="Marchand G."/>
            <person name="Marquand E."/>
            <person name="Bret-Mestries E."/>
            <person name="Morien E."/>
            <person name="Nambeesan S."/>
            <person name="Nguyen T."/>
            <person name="Pegot-Espagnet P."/>
            <person name="Pouilly N."/>
            <person name="Raftis F."/>
            <person name="Sallet E."/>
            <person name="Schiex T."/>
            <person name="Thomas J."/>
            <person name="Vandecasteele C."/>
            <person name="Vares D."/>
            <person name="Vear F."/>
            <person name="Vautrin S."/>
            <person name="Crespi M."/>
            <person name="Mangin B."/>
            <person name="Burke J.M."/>
            <person name="Salse J."/>
            <person name="Munos S."/>
            <person name="Vincourt P."/>
            <person name="Rieseberg L.H."/>
            <person name="Langlade N.B."/>
        </authorList>
    </citation>
    <scope>NUCLEOTIDE SEQUENCE [LARGE SCALE GENOMIC DNA]</scope>
    <source>
        <strain evidence="4">cv. SF193</strain>
        <tissue evidence="2">Leaves</tissue>
    </source>
</reference>
<reference evidence="3" key="2">
    <citation type="submission" date="2017-02" db="EMBL/GenBank/DDBJ databases">
        <title>Sunflower complete genome.</title>
        <authorList>
            <person name="Langlade N."/>
            <person name="Munos S."/>
        </authorList>
    </citation>
    <scope>NUCLEOTIDE SEQUENCE [LARGE SCALE GENOMIC DNA]</scope>
    <source>
        <tissue evidence="3">Leaves</tissue>
    </source>
</reference>
<proteinExistence type="predicted"/>
<accession>A0A251SUH5</accession>
<gene>
    <name evidence="3" type="ORF">HannXRQ_Chr13g0414071</name>
    <name evidence="2" type="ORF">HanXRQr2_Chr13g0602861</name>
</gene>
<feature type="transmembrane region" description="Helical" evidence="1">
    <location>
        <begin position="6"/>
        <end position="28"/>
    </location>
</feature>
<evidence type="ECO:0000313" key="3">
    <source>
        <dbReference type="EMBL" id="OTG02525.1"/>
    </source>
</evidence>
<evidence type="ECO:0000313" key="4">
    <source>
        <dbReference type="Proteomes" id="UP000215914"/>
    </source>
</evidence>